<proteinExistence type="predicted"/>
<dbReference type="AlphaFoldDB" id="A0AAW0BC36"/>
<evidence type="ECO:0000313" key="2">
    <source>
        <dbReference type="Proteomes" id="UP001362999"/>
    </source>
</evidence>
<evidence type="ECO:0000313" key="1">
    <source>
        <dbReference type="EMBL" id="KAK7022439.1"/>
    </source>
</evidence>
<name>A0AAW0BC36_9AGAR</name>
<protein>
    <recommendedName>
        <fullName evidence="3">F-box domain-containing protein</fullName>
    </recommendedName>
</protein>
<organism evidence="1 2">
    <name type="scientific">Favolaschia claudopus</name>
    <dbReference type="NCBI Taxonomy" id="2862362"/>
    <lineage>
        <taxon>Eukaryota</taxon>
        <taxon>Fungi</taxon>
        <taxon>Dikarya</taxon>
        <taxon>Basidiomycota</taxon>
        <taxon>Agaricomycotina</taxon>
        <taxon>Agaricomycetes</taxon>
        <taxon>Agaricomycetidae</taxon>
        <taxon>Agaricales</taxon>
        <taxon>Marasmiineae</taxon>
        <taxon>Mycenaceae</taxon>
        <taxon>Favolaschia</taxon>
    </lineage>
</organism>
<dbReference type="Proteomes" id="UP001362999">
    <property type="component" value="Unassembled WGS sequence"/>
</dbReference>
<accession>A0AAW0BC36</accession>
<sequence>MSSSAVAALTRQIDELVAAIESQKTVLQDLMSRHKEAQHRLNLFVDPMARLPLEIQSLVFLCVAPMESLQNPTPKPNTPPMVFLSVCRLWRDIALATPKLWCRNEMDSLPRGPKYFELCGAWLSRARSLPLSVGLRGSTMRLQQRPGLGDATSTSIGGLDSFTEPHPVLELDPSSDDEVFFGPGEWLNMLEIAPNLASFSIQNTSCDLDMLDEVEAQGSVKRTTLSSLTDLRLGQPRLKAFSASGLGGESSIVLKFLTLPALQNLSISCLDSADVLIHFLARSSAPLKSFDFAPGSSGWPVAQCLHLMPTITDLQISGPSNHHLRGSWDQDRFLSFLQVMSTTPDLLPNLHSLTLSTSMPVTIDYDELLRMLNVRSTRNLQCFNLYFMNLSCLRSLDADMPNDQVRSGMLELANGGMKIHVGPEYRNLL</sequence>
<evidence type="ECO:0008006" key="3">
    <source>
        <dbReference type="Google" id="ProtNLM"/>
    </source>
</evidence>
<dbReference type="EMBL" id="JAWWNJ010000037">
    <property type="protein sequence ID" value="KAK7022439.1"/>
    <property type="molecule type" value="Genomic_DNA"/>
</dbReference>
<comment type="caution">
    <text evidence="1">The sequence shown here is derived from an EMBL/GenBank/DDBJ whole genome shotgun (WGS) entry which is preliminary data.</text>
</comment>
<gene>
    <name evidence="1" type="ORF">R3P38DRAFT_3195828</name>
</gene>
<keyword evidence="2" id="KW-1185">Reference proteome</keyword>
<reference evidence="1 2" key="1">
    <citation type="journal article" date="2024" name="J Genomics">
        <title>Draft genome sequencing and assembly of Favolaschia claudopus CIRM-BRFM 2984 isolated from oak limbs.</title>
        <authorList>
            <person name="Navarro D."/>
            <person name="Drula E."/>
            <person name="Chaduli D."/>
            <person name="Cazenave R."/>
            <person name="Ahrendt S."/>
            <person name="Wang J."/>
            <person name="Lipzen A."/>
            <person name="Daum C."/>
            <person name="Barry K."/>
            <person name="Grigoriev I.V."/>
            <person name="Favel A."/>
            <person name="Rosso M.N."/>
            <person name="Martin F."/>
        </authorList>
    </citation>
    <scope>NUCLEOTIDE SEQUENCE [LARGE SCALE GENOMIC DNA]</scope>
    <source>
        <strain evidence="1 2">CIRM-BRFM 2984</strain>
    </source>
</reference>